<dbReference type="InterPro" id="IPR011055">
    <property type="entry name" value="Dup_hybrid_motif"/>
</dbReference>
<comment type="caution">
    <text evidence="2">The sequence shown here is derived from an EMBL/GenBank/DDBJ whole genome shotgun (WGS) entry which is preliminary data.</text>
</comment>
<feature type="domain" description="M23ase beta-sheet core" evidence="1">
    <location>
        <begin position="206"/>
        <end position="317"/>
    </location>
</feature>
<dbReference type="InterPro" id="IPR050570">
    <property type="entry name" value="Cell_wall_metabolism_enzyme"/>
</dbReference>
<proteinExistence type="predicted"/>
<dbReference type="PANTHER" id="PTHR21666">
    <property type="entry name" value="PEPTIDASE-RELATED"/>
    <property type="match status" value="1"/>
</dbReference>
<dbReference type="AlphaFoldDB" id="A0A8J3YTW3"/>
<dbReference type="EMBL" id="BOPF01000055">
    <property type="protein sequence ID" value="GIJ51814.1"/>
    <property type="molecule type" value="Genomic_DNA"/>
</dbReference>
<dbReference type="Proteomes" id="UP000619260">
    <property type="component" value="Unassembled WGS sequence"/>
</dbReference>
<dbReference type="GO" id="GO:0004222">
    <property type="term" value="F:metalloendopeptidase activity"/>
    <property type="evidence" value="ECO:0007669"/>
    <property type="project" value="TreeGrafter"/>
</dbReference>
<dbReference type="Pfam" id="PF01551">
    <property type="entry name" value="Peptidase_M23"/>
    <property type="match status" value="1"/>
</dbReference>
<evidence type="ECO:0000259" key="1">
    <source>
        <dbReference type="Pfam" id="PF01551"/>
    </source>
</evidence>
<dbReference type="Gene3D" id="2.70.70.10">
    <property type="entry name" value="Glucose Permease (Domain IIA)"/>
    <property type="match status" value="1"/>
</dbReference>
<organism evidence="2 3">
    <name type="scientific">Virgisporangium aliadipatigenens</name>
    <dbReference type="NCBI Taxonomy" id="741659"/>
    <lineage>
        <taxon>Bacteria</taxon>
        <taxon>Bacillati</taxon>
        <taxon>Actinomycetota</taxon>
        <taxon>Actinomycetes</taxon>
        <taxon>Micromonosporales</taxon>
        <taxon>Micromonosporaceae</taxon>
        <taxon>Virgisporangium</taxon>
    </lineage>
</organism>
<protein>
    <recommendedName>
        <fullName evidence="1">M23ase beta-sheet core domain-containing protein</fullName>
    </recommendedName>
</protein>
<sequence length="341" mass="36239">MFTGLFSKNDDVSTNNCGLQTSVDLNKAFPRVGTFGDEQMRNAAIIVSIGQEMRVPPRGWVIAVATAIQESYLNNVGHLGEANDHDSLGLFQQRPSQGWGTPAQIMDPRYSSRKFYEKLMTVPGWEGAPLTTAAQRVQRSAYPNAYARHENVATTIVNTITDGGARAAGNSVDMRCVLGAEISASGWTSPVLGEIVSGFRTASRPTHHGVDIGAPRGAEIHAASAGRVIQMRCDARTSDGRPWGCGRDGSPSIKGCGWYVDILHAGGIITRYCHMGAPPKVSIGQTVTAGQLLGQVGSTGNSSGPHLHFEVHRDGDRSSAGAIEPGRFMREMGAPLGDGKP</sequence>
<dbReference type="SUPFAM" id="SSF51261">
    <property type="entry name" value="Duplicated hybrid motif"/>
    <property type="match status" value="1"/>
</dbReference>
<dbReference type="InterPro" id="IPR016047">
    <property type="entry name" value="M23ase_b-sheet_dom"/>
</dbReference>
<gene>
    <name evidence="2" type="ORF">Val02_87000</name>
</gene>
<name>A0A8J3YTW3_9ACTN</name>
<accession>A0A8J3YTW3</accession>
<reference evidence="2" key="1">
    <citation type="submission" date="2021-01" db="EMBL/GenBank/DDBJ databases">
        <title>Whole genome shotgun sequence of Virgisporangium aliadipatigenens NBRC 105644.</title>
        <authorList>
            <person name="Komaki H."/>
            <person name="Tamura T."/>
        </authorList>
    </citation>
    <scope>NUCLEOTIDE SEQUENCE</scope>
    <source>
        <strain evidence="2">NBRC 105644</strain>
    </source>
</reference>
<dbReference type="PANTHER" id="PTHR21666:SF270">
    <property type="entry name" value="MUREIN HYDROLASE ACTIVATOR ENVC"/>
    <property type="match status" value="1"/>
</dbReference>
<evidence type="ECO:0000313" key="2">
    <source>
        <dbReference type="EMBL" id="GIJ51814.1"/>
    </source>
</evidence>
<keyword evidence="3" id="KW-1185">Reference proteome</keyword>
<dbReference type="CDD" id="cd12797">
    <property type="entry name" value="M23_peptidase"/>
    <property type="match status" value="1"/>
</dbReference>
<evidence type="ECO:0000313" key="3">
    <source>
        <dbReference type="Proteomes" id="UP000619260"/>
    </source>
</evidence>